<evidence type="ECO:0000256" key="4">
    <source>
        <dbReference type="SAM" id="MobiDB-lite"/>
    </source>
</evidence>
<dbReference type="Pfam" id="PF07496">
    <property type="entry name" value="zf-CW"/>
    <property type="match status" value="1"/>
</dbReference>
<dbReference type="PROSITE" id="PS51050">
    <property type="entry name" value="ZF_CW"/>
    <property type="match status" value="1"/>
</dbReference>
<dbReference type="Gene3D" id="3.30.40.100">
    <property type="match status" value="1"/>
</dbReference>
<keyword evidence="3" id="KW-0862">Zinc</keyword>
<evidence type="ECO:0000313" key="7">
    <source>
        <dbReference type="Proteomes" id="UP000230069"/>
    </source>
</evidence>
<keyword evidence="7" id="KW-1185">Reference proteome</keyword>
<evidence type="ECO:0000256" key="1">
    <source>
        <dbReference type="ARBA" id="ARBA00022723"/>
    </source>
</evidence>
<dbReference type="Proteomes" id="UP000230069">
    <property type="component" value="Unassembled WGS sequence"/>
</dbReference>
<evidence type="ECO:0000256" key="2">
    <source>
        <dbReference type="ARBA" id="ARBA00022771"/>
    </source>
</evidence>
<accession>A0A2G5C180</accession>
<feature type="region of interest" description="Disordered" evidence="4">
    <location>
        <begin position="72"/>
        <end position="91"/>
    </location>
</feature>
<keyword evidence="2" id="KW-0863">Zinc-finger</keyword>
<organism evidence="6 7">
    <name type="scientific">Aquilegia coerulea</name>
    <name type="common">Rocky mountain columbine</name>
    <dbReference type="NCBI Taxonomy" id="218851"/>
    <lineage>
        <taxon>Eukaryota</taxon>
        <taxon>Viridiplantae</taxon>
        <taxon>Streptophyta</taxon>
        <taxon>Embryophyta</taxon>
        <taxon>Tracheophyta</taxon>
        <taxon>Spermatophyta</taxon>
        <taxon>Magnoliopsida</taxon>
        <taxon>Ranunculales</taxon>
        <taxon>Ranunculaceae</taxon>
        <taxon>Thalictroideae</taxon>
        <taxon>Aquilegia</taxon>
    </lineage>
</organism>
<feature type="compositionally biased region" description="Basic and acidic residues" evidence="4">
    <location>
        <begin position="72"/>
        <end position="82"/>
    </location>
</feature>
<keyword evidence="1" id="KW-0479">Metal-binding</keyword>
<dbReference type="InterPro" id="IPR011124">
    <property type="entry name" value="Znf_CW"/>
</dbReference>
<name>A0A2G5C180_AQUCA</name>
<gene>
    <name evidence="6" type="ORF">AQUCO_13300001v1</name>
</gene>
<feature type="domain" description="CW-type" evidence="5">
    <location>
        <begin position="7"/>
        <end position="57"/>
    </location>
</feature>
<dbReference type="EMBL" id="KZ305147">
    <property type="protein sequence ID" value="PIA25005.1"/>
    <property type="molecule type" value="Genomic_DNA"/>
</dbReference>
<evidence type="ECO:0000259" key="5">
    <source>
        <dbReference type="PROSITE" id="PS51050"/>
    </source>
</evidence>
<proteinExistence type="predicted"/>
<reference evidence="6 7" key="1">
    <citation type="submission" date="2017-09" db="EMBL/GenBank/DDBJ databases">
        <title>WGS assembly of Aquilegia coerulea Goldsmith.</title>
        <authorList>
            <person name="Hodges S."/>
            <person name="Kramer E."/>
            <person name="Nordborg M."/>
            <person name="Tomkins J."/>
            <person name="Borevitz J."/>
            <person name="Derieg N."/>
            <person name="Yan J."/>
            <person name="Mihaltcheva S."/>
            <person name="Hayes R.D."/>
            <person name="Rokhsar D."/>
        </authorList>
    </citation>
    <scope>NUCLEOTIDE SEQUENCE [LARGE SCALE GENOMIC DNA]</scope>
    <source>
        <strain evidence="7">cv. Goldsmith</strain>
    </source>
</reference>
<dbReference type="AlphaFoldDB" id="A0A2G5C180"/>
<feature type="non-terminal residue" evidence="6">
    <location>
        <position position="1"/>
    </location>
</feature>
<sequence length="114" mass="13287">KKCNARYKPDDEWVQCDKCRKWRILSSGYDSKNLPLEWFCYMPPFCGKCENPEQQQDRDVITVGAKRSRCDSKEKPALKDDSDCSSQTQEEVVRPALKRLKRGQLKKEVKEGSL</sequence>
<evidence type="ECO:0000256" key="3">
    <source>
        <dbReference type="ARBA" id="ARBA00022833"/>
    </source>
</evidence>
<dbReference type="GO" id="GO:0008270">
    <property type="term" value="F:zinc ion binding"/>
    <property type="evidence" value="ECO:0007669"/>
    <property type="project" value="UniProtKB-KW"/>
</dbReference>
<dbReference type="OrthoDB" id="757982at2759"/>
<protein>
    <recommendedName>
        <fullName evidence="5">CW-type domain-containing protein</fullName>
    </recommendedName>
</protein>
<evidence type="ECO:0000313" key="6">
    <source>
        <dbReference type="EMBL" id="PIA25005.1"/>
    </source>
</evidence>